<feature type="region of interest" description="Disordered" evidence="3">
    <location>
        <begin position="247"/>
        <end position="272"/>
    </location>
</feature>
<dbReference type="RefSeq" id="WP_184099231.1">
    <property type="nucleotide sequence ID" value="NZ_JACIJH010000009.1"/>
</dbReference>
<dbReference type="EC" id="4.2.1.149" evidence="4"/>
<dbReference type="CDD" id="cd06558">
    <property type="entry name" value="crotonase-like"/>
    <property type="match status" value="1"/>
</dbReference>
<evidence type="ECO:0000256" key="2">
    <source>
        <dbReference type="RuleBase" id="RU003707"/>
    </source>
</evidence>
<accession>A0A7W9B739</accession>
<protein>
    <submittedName>
        <fullName evidence="4">Crotonobetainyl-CoA hydratase</fullName>
        <ecNumber evidence="4">4.2.1.149</ecNumber>
    </submittedName>
</protein>
<dbReference type="InterPro" id="IPR014748">
    <property type="entry name" value="Enoyl-CoA_hydra_C"/>
</dbReference>
<dbReference type="InterPro" id="IPR018376">
    <property type="entry name" value="Enoyl-CoA_hyd/isom_CS"/>
</dbReference>
<feature type="compositionally biased region" description="Basic residues" evidence="3">
    <location>
        <begin position="263"/>
        <end position="272"/>
    </location>
</feature>
<dbReference type="PANTHER" id="PTHR43802:SF1">
    <property type="entry name" value="IP11341P-RELATED"/>
    <property type="match status" value="1"/>
</dbReference>
<evidence type="ECO:0000256" key="1">
    <source>
        <dbReference type="ARBA" id="ARBA00005254"/>
    </source>
</evidence>
<organism evidence="4 5">
    <name type="scientific">Sphingopyxis panaciterrulae</name>
    <dbReference type="NCBI Taxonomy" id="462372"/>
    <lineage>
        <taxon>Bacteria</taxon>
        <taxon>Pseudomonadati</taxon>
        <taxon>Pseudomonadota</taxon>
        <taxon>Alphaproteobacteria</taxon>
        <taxon>Sphingomonadales</taxon>
        <taxon>Sphingomonadaceae</taxon>
        <taxon>Sphingopyxis</taxon>
    </lineage>
</organism>
<dbReference type="Proteomes" id="UP000537161">
    <property type="component" value="Unassembled WGS sequence"/>
</dbReference>
<evidence type="ECO:0000313" key="5">
    <source>
        <dbReference type="Proteomes" id="UP000537161"/>
    </source>
</evidence>
<comment type="similarity">
    <text evidence="1 2">Belongs to the enoyl-CoA hydratase/isomerase family.</text>
</comment>
<evidence type="ECO:0000256" key="3">
    <source>
        <dbReference type="SAM" id="MobiDB-lite"/>
    </source>
</evidence>
<dbReference type="SUPFAM" id="SSF52096">
    <property type="entry name" value="ClpP/crotonase"/>
    <property type="match status" value="1"/>
</dbReference>
<dbReference type="EMBL" id="JACIJH010000009">
    <property type="protein sequence ID" value="MBB5707418.1"/>
    <property type="molecule type" value="Genomic_DNA"/>
</dbReference>
<proteinExistence type="inferred from homology"/>
<keyword evidence="4" id="KW-0456">Lyase</keyword>
<dbReference type="GO" id="GO:0016829">
    <property type="term" value="F:lyase activity"/>
    <property type="evidence" value="ECO:0007669"/>
    <property type="project" value="UniProtKB-KW"/>
</dbReference>
<dbReference type="Gene3D" id="3.90.226.10">
    <property type="entry name" value="2-enoyl-CoA Hydratase, Chain A, domain 1"/>
    <property type="match status" value="1"/>
</dbReference>
<keyword evidence="5" id="KW-1185">Reference proteome</keyword>
<name>A0A7W9B739_9SPHN</name>
<gene>
    <name evidence="4" type="ORF">FHR21_002784</name>
</gene>
<reference evidence="4 5" key="1">
    <citation type="submission" date="2020-08" db="EMBL/GenBank/DDBJ databases">
        <title>Genomic Encyclopedia of Type Strains, Phase IV (KMG-IV): sequencing the most valuable type-strain genomes for metagenomic binning, comparative biology and taxonomic classification.</title>
        <authorList>
            <person name="Goeker M."/>
        </authorList>
    </citation>
    <scope>NUCLEOTIDE SEQUENCE [LARGE SCALE GENOMIC DNA]</scope>
    <source>
        <strain evidence="4 5">DSM 27163</strain>
    </source>
</reference>
<dbReference type="Pfam" id="PF00378">
    <property type="entry name" value="ECH_1"/>
    <property type="match status" value="1"/>
</dbReference>
<evidence type="ECO:0000313" key="4">
    <source>
        <dbReference type="EMBL" id="MBB5707418.1"/>
    </source>
</evidence>
<dbReference type="PROSITE" id="PS00166">
    <property type="entry name" value="ENOYL_COA_HYDRATASE"/>
    <property type="match status" value="1"/>
</dbReference>
<dbReference type="InterPro" id="IPR029045">
    <property type="entry name" value="ClpP/crotonase-like_dom_sf"/>
</dbReference>
<sequence>MSAASGGQADDAGIEVSIDGPVLTVTLSRPDRLNALTPEMHFALNRAFDRFDVDDRLRIAILMAHGRAFCVGSDLKAAAERRSRGEGALVLPAGGYGGIAVRFGRTKPVIAAVNGDAIGGGFELALACDLIVAAENARFALPEPRFGMVAIGGGPHRLVRAVGAKRAMDIALTARFLSAAEAFEMGIVNRVVGAGALDAAVRELSASVLRCGPGATAATLQIVKDTLDFPSLQDALARQEDAQSFTRWRASDEGREGASAFTQKRKPAWTIS</sequence>
<dbReference type="Gene3D" id="1.10.12.10">
    <property type="entry name" value="Lyase 2-enoyl-coa Hydratase, Chain A, domain 2"/>
    <property type="match status" value="1"/>
</dbReference>
<dbReference type="PANTHER" id="PTHR43802">
    <property type="entry name" value="ENOYL-COA HYDRATASE"/>
    <property type="match status" value="1"/>
</dbReference>
<dbReference type="AlphaFoldDB" id="A0A7W9B739"/>
<comment type="caution">
    <text evidence="4">The sequence shown here is derived from an EMBL/GenBank/DDBJ whole genome shotgun (WGS) entry which is preliminary data.</text>
</comment>
<dbReference type="InterPro" id="IPR001753">
    <property type="entry name" value="Enoyl-CoA_hydra/iso"/>
</dbReference>